<accession>A0AC35GX71</accession>
<protein>
    <submittedName>
        <fullName evidence="2">Brain protein I3</fullName>
    </submittedName>
</protein>
<name>A0AC35GX71_9BILA</name>
<organism evidence="1 2">
    <name type="scientific">Panagrolaimus sp. PS1159</name>
    <dbReference type="NCBI Taxonomy" id="55785"/>
    <lineage>
        <taxon>Eukaryota</taxon>
        <taxon>Metazoa</taxon>
        <taxon>Ecdysozoa</taxon>
        <taxon>Nematoda</taxon>
        <taxon>Chromadorea</taxon>
        <taxon>Rhabditida</taxon>
        <taxon>Tylenchina</taxon>
        <taxon>Panagrolaimomorpha</taxon>
        <taxon>Panagrolaimoidea</taxon>
        <taxon>Panagrolaimidae</taxon>
        <taxon>Panagrolaimus</taxon>
    </lineage>
</organism>
<dbReference type="WBParaSite" id="PS1159_v2.g9499.t1">
    <property type="protein sequence ID" value="PS1159_v2.g9499.t1"/>
    <property type="gene ID" value="PS1159_v2.g9499"/>
</dbReference>
<sequence>MSKGSEQPPSAPELEEEHHVGAPAPTNQTSPPYPTLTTSPPTYGSTDQQPDYHQPPPSYNDALSYPQVNHPSQMPKPYTPQTQNPNFGSYPQPNSSVHAGAPLGSGPAAHGQYAPQQPAVVRTVITTTHQPAGNCIWCRQGTVTNETDLCCLICLILLAICTFPFGLVLLCCIPCTVRPRCSQCRRLQD</sequence>
<evidence type="ECO:0000313" key="1">
    <source>
        <dbReference type="Proteomes" id="UP000887580"/>
    </source>
</evidence>
<evidence type="ECO:0000313" key="2">
    <source>
        <dbReference type="WBParaSite" id="PS1159_v2.g9499.t1"/>
    </source>
</evidence>
<reference evidence="2" key="1">
    <citation type="submission" date="2022-11" db="UniProtKB">
        <authorList>
            <consortium name="WormBaseParasite"/>
        </authorList>
    </citation>
    <scope>IDENTIFICATION</scope>
</reference>
<dbReference type="Proteomes" id="UP000887580">
    <property type="component" value="Unplaced"/>
</dbReference>
<proteinExistence type="predicted"/>